<sequence length="279" mass="32334">MITKENIEAYLLDLIEGNLNPDEVKELEAFLKDNPQYKEMIDGYDSSLVLMVDKNIKFEDKDSLRRKNKTKAFYPYIKYSFVAVAACFILFVFVSKLFINPLDNTTNNNFDTVIVQNTNSTPSISPSTSLKNDKEEIGKTQTRVSTNKIRTIAKVEKPQEEEIQKEVKEEVKPEPKILLSNSMVVYEVDNLIAYIEEEEIKENRIIEVDNLVAYNDSPTTNLFLNNPLLNPLINNKYVDQLRNNFENKIEKTKNEFNNALIYIQDNVKFNQLELVLAKK</sequence>
<comment type="caution">
    <text evidence="3">The sequence shown here is derived from an EMBL/GenBank/DDBJ whole genome shotgun (WGS) entry which is preliminary data.</text>
</comment>
<organism evidence="3">
    <name type="scientific">bioreactor metagenome</name>
    <dbReference type="NCBI Taxonomy" id="1076179"/>
    <lineage>
        <taxon>unclassified sequences</taxon>
        <taxon>metagenomes</taxon>
        <taxon>ecological metagenomes</taxon>
    </lineage>
</organism>
<dbReference type="AlphaFoldDB" id="A0A644UDH2"/>
<evidence type="ECO:0000256" key="1">
    <source>
        <dbReference type="SAM" id="MobiDB-lite"/>
    </source>
</evidence>
<keyword evidence="2" id="KW-0812">Transmembrane</keyword>
<gene>
    <name evidence="3" type="ORF">SDC9_22752</name>
</gene>
<evidence type="ECO:0000256" key="2">
    <source>
        <dbReference type="SAM" id="Phobius"/>
    </source>
</evidence>
<proteinExistence type="predicted"/>
<evidence type="ECO:0000313" key="3">
    <source>
        <dbReference type="EMBL" id="MPL76901.1"/>
    </source>
</evidence>
<name>A0A644UDH2_9ZZZZ</name>
<feature type="transmembrane region" description="Helical" evidence="2">
    <location>
        <begin position="76"/>
        <end position="99"/>
    </location>
</feature>
<keyword evidence="2" id="KW-1133">Transmembrane helix</keyword>
<reference evidence="3" key="1">
    <citation type="submission" date="2019-08" db="EMBL/GenBank/DDBJ databases">
        <authorList>
            <person name="Kucharzyk K."/>
            <person name="Murdoch R.W."/>
            <person name="Higgins S."/>
            <person name="Loffler F."/>
        </authorList>
    </citation>
    <scope>NUCLEOTIDE SEQUENCE</scope>
</reference>
<protein>
    <submittedName>
        <fullName evidence="3">Uncharacterized protein</fullName>
    </submittedName>
</protein>
<feature type="region of interest" description="Disordered" evidence="1">
    <location>
        <begin position="122"/>
        <end position="142"/>
    </location>
</feature>
<dbReference type="EMBL" id="VSSQ01000101">
    <property type="protein sequence ID" value="MPL76901.1"/>
    <property type="molecule type" value="Genomic_DNA"/>
</dbReference>
<accession>A0A644UDH2</accession>
<keyword evidence="2" id="KW-0472">Membrane</keyword>